<proteinExistence type="predicted"/>
<protein>
    <recommendedName>
        <fullName evidence="4">SCP domain-containing protein</fullName>
    </recommendedName>
</protein>
<dbReference type="Proteomes" id="UP001438112">
    <property type="component" value="Unassembled WGS sequence"/>
</dbReference>
<organism evidence="2 3">
    <name type="scientific">Apilactobacillus apinorum</name>
    <dbReference type="NCBI Taxonomy" id="1218495"/>
    <lineage>
        <taxon>Bacteria</taxon>
        <taxon>Bacillati</taxon>
        <taxon>Bacillota</taxon>
        <taxon>Bacilli</taxon>
        <taxon>Lactobacillales</taxon>
        <taxon>Lactobacillaceae</taxon>
        <taxon>Apilactobacillus</taxon>
    </lineage>
</organism>
<reference evidence="2 3" key="1">
    <citation type="submission" date="2024-03" db="EMBL/GenBank/DDBJ databases">
        <title>Inconsistent identification of Apilactobacillus kunkeei-related strains obtained by well-developed overall genome related indices.</title>
        <authorList>
            <person name="Maeno S."/>
            <person name="Endo A."/>
        </authorList>
    </citation>
    <scope>NUCLEOTIDE SEQUENCE [LARGE SCALE GENOMIC DNA]</scope>
    <source>
        <strain evidence="2 3">20H-10</strain>
    </source>
</reference>
<accession>A0ABP9ZHB4</accession>
<name>A0ABP9ZHB4_9LACO</name>
<dbReference type="RefSeq" id="WP_353317583.1">
    <property type="nucleotide sequence ID" value="NZ_BAABVV010000028.1"/>
</dbReference>
<dbReference type="InterPro" id="IPR035940">
    <property type="entry name" value="CAP_sf"/>
</dbReference>
<evidence type="ECO:0000256" key="1">
    <source>
        <dbReference type="SAM" id="SignalP"/>
    </source>
</evidence>
<sequence length="243" mass="27222">MKNMIMIVILLLLTITPSITTKASVKSIASPSIYRVTEETADSIGIVVSNHNENIYNDLTFKSIKQKANTLSNQIVTVGTSYHVNINGKQKIYQAIYQNHQLVGYLWHGAIQTNKTASFSHQVAINMVENINTYRRSNGLTPLIFNFELESAAKTKISNIDQSILPSNTDNLSYWIFQDNADYQGTSLSWLMFSAFSKQTNTKFNDLITSDNITSIGIAAKNSQLYQGNANNLNNYYVVIETN</sequence>
<evidence type="ECO:0000313" key="2">
    <source>
        <dbReference type="EMBL" id="GAA6114185.1"/>
    </source>
</evidence>
<keyword evidence="1" id="KW-0732">Signal</keyword>
<evidence type="ECO:0008006" key="4">
    <source>
        <dbReference type="Google" id="ProtNLM"/>
    </source>
</evidence>
<evidence type="ECO:0000313" key="3">
    <source>
        <dbReference type="Proteomes" id="UP001438112"/>
    </source>
</evidence>
<gene>
    <name evidence="2" type="ORF">AP20H10_05480</name>
</gene>
<dbReference type="EMBL" id="BAABVV010000028">
    <property type="protein sequence ID" value="GAA6114185.1"/>
    <property type="molecule type" value="Genomic_DNA"/>
</dbReference>
<dbReference type="Gene3D" id="3.40.33.10">
    <property type="entry name" value="CAP"/>
    <property type="match status" value="1"/>
</dbReference>
<feature type="chain" id="PRO_5046771814" description="SCP domain-containing protein" evidence="1">
    <location>
        <begin position="24"/>
        <end position="243"/>
    </location>
</feature>
<keyword evidence="3" id="KW-1185">Reference proteome</keyword>
<feature type="signal peptide" evidence="1">
    <location>
        <begin position="1"/>
        <end position="23"/>
    </location>
</feature>
<comment type="caution">
    <text evidence="2">The sequence shown here is derived from an EMBL/GenBank/DDBJ whole genome shotgun (WGS) entry which is preliminary data.</text>
</comment>